<dbReference type="EMBL" id="JBJQND010000007">
    <property type="protein sequence ID" value="KAL3871330.1"/>
    <property type="molecule type" value="Genomic_DNA"/>
</dbReference>
<dbReference type="SUPFAM" id="SSF50969">
    <property type="entry name" value="YVTN repeat-like/Quinoprotein amine dehydrogenase"/>
    <property type="match status" value="1"/>
</dbReference>
<dbReference type="InterPro" id="IPR001841">
    <property type="entry name" value="Znf_RING"/>
</dbReference>
<comment type="caution">
    <text evidence="8">The sequence shown here is derived from an EMBL/GenBank/DDBJ whole genome shotgun (WGS) entry which is preliminary data.</text>
</comment>
<dbReference type="AlphaFoldDB" id="A0ABD3WFM5"/>
<keyword evidence="9" id="KW-1185">Reference proteome</keyword>
<evidence type="ECO:0000313" key="9">
    <source>
        <dbReference type="Proteomes" id="UP001634394"/>
    </source>
</evidence>
<feature type="compositionally biased region" description="Low complexity" evidence="6">
    <location>
        <begin position="290"/>
        <end position="299"/>
    </location>
</feature>
<dbReference type="InterPro" id="IPR017907">
    <property type="entry name" value="Znf_RING_CS"/>
</dbReference>
<name>A0ABD3WFM5_SINWO</name>
<dbReference type="GO" id="GO:0008270">
    <property type="term" value="F:zinc ion binding"/>
    <property type="evidence" value="ECO:0007669"/>
    <property type="project" value="UniProtKB-KW"/>
</dbReference>
<accession>A0ABD3WFM5</accession>
<reference evidence="8 9" key="1">
    <citation type="submission" date="2024-11" db="EMBL/GenBank/DDBJ databases">
        <title>Chromosome-level genome assembly of the freshwater bivalve Anodonta woodiana.</title>
        <authorList>
            <person name="Chen X."/>
        </authorList>
    </citation>
    <scope>NUCLEOTIDE SEQUENCE [LARGE SCALE GENOMIC DNA]</scope>
    <source>
        <strain evidence="8">MN2024</strain>
        <tissue evidence="8">Gills</tissue>
    </source>
</reference>
<proteinExistence type="predicted"/>
<dbReference type="InterPro" id="IPR011044">
    <property type="entry name" value="Quino_amine_DH_bsu"/>
</dbReference>
<dbReference type="PROSITE" id="PS50089">
    <property type="entry name" value="ZF_RING_2"/>
    <property type="match status" value="1"/>
</dbReference>
<protein>
    <recommendedName>
        <fullName evidence="7">RING-type domain-containing protein</fullName>
    </recommendedName>
</protein>
<dbReference type="SUPFAM" id="SSF57850">
    <property type="entry name" value="RING/U-box"/>
    <property type="match status" value="1"/>
</dbReference>
<dbReference type="InterPro" id="IPR013083">
    <property type="entry name" value="Znf_RING/FYVE/PHD"/>
</dbReference>
<dbReference type="Pfam" id="PF13445">
    <property type="entry name" value="zf-RING_UBOX"/>
    <property type="match status" value="1"/>
</dbReference>
<evidence type="ECO:0000313" key="8">
    <source>
        <dbReference type="EMBL" id="KAL3871330.1"/>
    </source>
</evidence>
<dbReference type="InterPro" id="IPR027370">
    <property type="entry name" value="Znf-RING_euk"/>
</dbReference>
<keyword evidence="5" id="KW-0175">Coiled coil</keyword>
<dbReference type="InterPro" id="IPR047153">
    <property type="entry name" value="TRIM45/56/19-like"/>
</dbReference>
<feature type="coiled-coil region" evidence="5">
    <location>
        <begin position="158"/>
        <end position="189"/>
    </location>
</feature>
<sequence length="601" mass="67810">MAGVEATYEEHLKCPVCYETYNTPKTLPCLHNFCKGCLNSIILSLDEKGDLEEGIACPVCHAVADVPSMALNYPQNIASMFPTNHLIVSLLNESMEKNGKVGRIVFGQNQMGRKKRKNFNTLEERMEYLKERCIEIMEMERVNQDKLLQQRQSVQGSIRDFRQKIVELLNNMEDEVEERLTQVIEKEKQRSSQLLRNCLRTVDVINKLMQSHHAEVQKAKSKGQLPKIRLNESVLPNEDLDKTVDQLHKSCKKGNLEFIVDQKLVEVLNSVNKFGDVRISFGESLPSIVTPSSSKPSSKLTRRSSKTLSLSSQTTESLKISENQSIRGLIVMKARQLEPRLTSDNIPCLIVGSLFLPDGRLVLIDKNNPSLRLYDKTFTYLSRVRLPAPPRDLTCTGPTELVVLMDKKIINFFTIDADGFKSTRIIHKDEQYNGIACLRDELVVTLGSGRNAGVKILDMDGYCKKTIQPTDGKGNFALWNTRYVAASPTHSLIMISDANKGLVCIDTHGRMQFAHNMILTCGMTSDNIGNFYGFCSQNFLNEFTPDGSRLRIAIPTEKQTYHESLSICLNSEKTILCLTSKYGVEIFSLFGRENELPLIHS</sequence>
<dbReference type="PANTHER" id="PTHR25462:SF296">
    <property type="entry name" value="MEIOTIC P26, ISOFORM F"/>
    <property type="match status" value="1"/>
</dbReference>
<keyword evidence="2 4" id="KW-0863">Zinc-finger</keyword>
<evidence type="ECO:0000256" key="1">
    <source>
        <dbReference type="ARBA" id="ARBA00022723"/>
    </source>
</evidence>
<dbReference type="PROSITE" id="PS00518">
    <property type="entry name" value="ZF_RING_1"/>
    <property type="match status" value="1"/>
</dbReference>
<gene>
    <name evidence="8" type="ORF">ACJMK2_039337</name>
</gene>
<evidence type="ECO:0000256" key="4">
    <source>
        <dbReference type="PROSITE-ProRule" id="PRU00175"/>
    </source>
</evidence>
<dbReference type="PANTHER" id="PTHR25462">
    <property type="entry name" value="BONUS, ISOFORM C-RELATED"/>
    <property type="match status" value="1"/>
</dbReference>
<feature type="domain" description="RING-type" evidence="7">
    <location>
        <begin position="14"/>
        <end position="61"/>
    </location>
</feature>
<evidence type="ECO:0000256" key="2">
    <source>
        <dbReference type="ARBA" id="ARBA00022771"/>
    </source>
</evidence>
<evidence type="ECO:0000256" key="5">
    <source>
        <dbReference type="SAM" id="Coils"/>
    </source>
</evidence>
<evidence type="ECO:0000256" key="3">
    <source>
        <dbReference type="ARBA" id="ARBA00022833"/>
    </source>
</evidence>
<feature type="region of interest" description="Disordered" evidence="6">
    <location>
        <begin position="288"/>
        <end position="314"/>
    </location>
</feature>
<evidence type="ECO:0000259" key="7">
    <source>
        <dbReference type="PROSITE" id="PS50089"/>
    </source>
</evidence>
<organism evidence="8 9">
    <name type="scientific">Sinanodonta woodiana</name>
    <name type="common">Chinese pond mussel</name>
    <name type="synonym">Anodonta woodiana</name>
    <dbReference type="NCBI Taxonomy" id="1069815"/>
    <lineage>
        <taxon>Eukaryota</taxon>
        <taxon>Metazoa</taxon>
        <taxon>Spiralia</taxon>
        <taxon>Lophotrochozoa</taxon>
        <taxon>Mollusca</taxon>
        <taxon>Bivalvia</taxon>
        <taxon>Autobranchia</taxon>
        <taxon>Heteroconchia</taxon>
        <taxon>Palaeoheterodonta</taxon>
        <taxon>Unionida</taxon>
        <taxon>Unionoidea</taxon>
        <taxon>Unionidae</taxon>
        <taxon>Unioninae</taxon>
        <taxon>Sinanodonta</taxon>
    </lineage>
</organism>
<evidence type="ECO:0000256" key="6">
    <source>
        <dbReference type="SAM" id="MobiDB-lite"/>
    </source>
</evidence>
<dbReference type="Proteomes" id="UP001634394">
    <property type="component" value="Unassembled WGS sequence"/>
</dbReference>
<dbReference type="Gene3D" id="3.30.40.10">
    <property type="entry name" value="Zinc/RING finger domain, C3HC4 (zinc finger)"/>
    <property type="match status" value="1"/>
</dbReference>
<keyword evidence="1" id="KW-0479">Metal-binding</keyword>
<dbReference type="SMART" id="SM00184">
    <property type="entry name" value="RING"/>
    <property type="match status" value="1"/>
</dbReference>
<keyword evidence="3" id="KW-0862">Zinc</keyword>